<sequence length="113" mass="13019">FGLILFVGLWSGHQNQAPPAPENLINILFKQLKYVGYLVFERYENLDQFWEEVTPLVASGAIQYRDNTLEGGVESLAGYYVRMLNGEYWQGQREPCLRAQLYYFSSTSISNLI</sequence>
<keyword evidence="1" id="KW-0732">Signal</keyword>
<evidence type="ECO:0000313" key="3">
    <source>
        <dbReference type="Proteomes" id="UP000807716"/>
    </source>
</evidence>
<dbReference type="Proteomes" id="UP000807716">
    <property type="component" value="Unassembled WGS sequence"/>
</dbReference>
<dbReference type="OrthoDB" id="809632at2759"/>
<dbReference type="Gene3D" id="3.90.180.10">
    <property type="entry name" value="Medium-chain alcohol dehydrogenases, catalytic domain"/>
    <property type="match status" value="1"/>
</dbReference>
<dbReference type="EMBL" id="JAAAJB010000363">
    <property type="protein sequence ID" value="KAG0257423.1"/>
    <property type="molecule type" value="Genomic_DNA"/>
</dbReference>
<evidence type="ECO:0000256" key="1">
    <source>
        <dbReference type="SAM" id="SignalP"/>
    </source>
</evidence>
<feature type="chain" id="PRO_5040320073" evidence="1">
    <location>
        <begin position="18"/>
        <end position="113"/>
    </location>
</feature>
<proteinExistence type="predicted"/>
<reference evidence="2" key="1">
    <citation type="journal article" date="2020" name="Fungal Divers.">
        <title>Resolving the Mortierellaceae phylogeny through synthesis of multi-gene phylogenetics and phylogenomics.</title>
        <authorList>
            <person name="Vandepol N."/>
            <person name="Liber J."/>
            <person name="Desiro A."/>
            <person name="Na H."/>
            <person name="Kennedy M."/>
            <person name="Barry K."/>
            <person name="Grigoriev I.V."/>
            <person name="Miller A.N."/>
            <person name="O'Donnell K."/>
            <person name="Stajich J.E."/>
            <person name="Bonito G."/>
        </authorList>
    </citation>
    <scope>NUCLEOTIDE SEQUENCE</scope>
    <source>
        <strain evidence="2">BC1065</strain>
    </source>
</reference>
<organism evidence="2 3">
    <name type="scientific">Actinomortierella ambigua</name>
    <dbReference type="NCBI Taxonomy" id="1343610"/>
    <lineage>
        <taxon>Eukaryota</taxon>
        <taxon>Fungi</taxon>
        <taxon>Fungi incertae sedis</taxon>
        <taxon>Mucoromycota</taxon>
        <taxon>Mortierellomycotina</taxon>
        <taxon>Mortierellomycetes</taxon>
        <taxon>Mortierellales</taxon>
        <taxon>Mortierellaceae</taxon>
        <taxon>Actinomortierella</taxon>
    </lineage>
</organism>
<accession>A0A9P6PZK1</accession>
<keyword evidence="3" id="KW-1185">Reference proteome</keyword>
<evidence type="ECO:0000313" key="2">
    <source>
        <dbReference type="EMBL" id="KAG0257423.1"/>
    </source>
</evidence>
<protein>
    <submittedName>
        <fullName evidence="2">Uncharacterized protein</fullName>
    </submittedName>
</protein>
<gene>
    <name evidence="2" type="ORF">DFQ27_005167</name>
</gene>
<comment type="caution">
    <text evidence="2">The sequence shown here is derived from an EMBL/GenBank/DDBJ whole genome shotgun (WGS) entry which is preliminary data.</text>
</comment>
<name>A0A9P6PZK1_9FUNG</name>
<dbReference type="Gene3D" id="3.40.50.720">
    <property type="entry name" value="NAD(P)-binding Rossmann-like Domain"/>
    <property type="match status" value="1"/>
</dbReference>
<feature type="non-terminal residue" evidence="2">
    <location>
        <position position="1"/>
    </location>
</feature>
<dbReference type="AlphaFoldDB" id="A0A9P6PZK1"/>
<feature type="signal peptide" evidence="1">
    <location>
        <begin position="1"/>
        <end position="17"/>
    </location>
</feature>